<keyword evidence="5" id="KW-0698">rRNA processing</keyword>
<name>A0A2T5HTM6_9RHOB</name>
<proteinExistence type="inferred from homology"/>
<dbReference type="CDD" id="cd18081">
    <property type="entry name" value="RlmH-like"/>
    <property type="match status" value="1"/>
</dbReference>
<dbReference type="GO" id="GO:0070038">
    <property type="term" value="F:rRNA (pseudouridine-N3-)-methyltransferase activity"/>
    <property type="evidence" value="ECO:0007669"/>
    <property type="project" value="UniProtKB-UniRule"/>
</dbReference>
<reference evidence="6 7" key="1">
    <citation type="submission" date="2018-04" db="EMBL/GenBank/DDBJ databases">
        <title>Genomic Encyclopedia of Archaeal and Bacterial Type Strains, Phase II (KMG-II): from individual species to whole genera.</title>
        <authorList>
            <person name="Goeker M."/>
        </authorList>
    </citation>
    <scope>NUCLEOTIDE SEQUENCE [LARGE SCALE GENOMIC DNA]</scope>
    <source>
        <strain evidence="6 7">DSM 100434</strain>
    </source>
</reference>
<comment type="similarity">
    <text evidence="4 5">Belongs to the RNA methyltransferase RlmH family.</text>
</comment>
<sequence>MKVHICAVGRLRKGPEATLIDDYTTRFDRTGRALGLGPLTISEVEDKKGGGMAAEATLLERALPKGAVIVTMDERGQVISSPDFAEKLASWRDAGRSDVAFVIGGADGIDPDLRAQADFSISLGKMVWPHMLARAMLTEQLYRAASILAGSPYHRV</sequence>
<comment type="function">
    <text evidence="5">Specifically methylates the pseudouridine at position 1915 (m3Psi1915) in 23S rRNA.</text>
</comment>
<protein>
    <recommendedName>
        <fullName evidence="5">Ribosomal RNA large subunit methyltransferase H</fullName>
        <ecNumber evidence="5">2.1.1.177</ecNumber>
    </recommendedName>
    <alternativeName>
        <fullName evidence="5">23S rRNA (pseudouridine1915-N3)-methyltransferase</fullName>
    </alternativeName>
    <alternativeName>
        <fullName evidence="5">23S rRNA m3Psi1915 methyltransferase</fullName>
    </alternativeName>
    <alternativeName>
        <fullName evidence="5">rRNA (pseudouridine-N3-)-methyltransferase RlmH</fullName>
    </alternativeName>
</protein>
<dbReference type="RefSeq" id="WP_107815602.1">
    <property type="nucleotide sequence ID" value="NZ_QAOH01000003.1"/>
</dbReference>
<gene>
    <name evidence="5" type="primary">rlmH</name>
    <name evidence="6" type="ORF">C8N42_103237</name>
</gene>
<organism evidence="6 7">
    <name type="scientific">Celeribacter persicus</name>
    <dbReference type="NCBI Taxonomy" id="1651082"/>
    <lineage>
        <taxon>Bacteria</taxon>
        <taxon>Pseudomonadati</taxon>
        <taxon>Pseudomonadota</taxon>
        <taxon>Alphaproteobacteria</taxon>
        <taxon>Rhodobacterales</taxon>
        <taxon>Roseobacteraceae</taxon>
        <taxon>Celeribacter</taxon>
    </lineage>
</organism>
<dbReference type="AlphaFoldDB" id="A0A2T5HTM6"/>
<dbReference type="SUPFAM" id="SSF75217">
    <property type="entry name" value="alpha/beta knot"/>
    <property type="match status" value="1"/>
</dbReference>
<dbReference type="PANTHER" id="PTHR33603:SF1">
    <property type="entry name" value="RIBOSOMAL RNA LARGE SUBUNIT METHYLTRANSFERASE H"/>
    <property type="match status" value="1"/>
</dbReference>
<dbReference type="Pfam" id="PF02590">
    <property type="entry name" value="SPOUT_MTase"/>
    <property type="match status" value="1"/>
</dbReference>
<keyword evidence="5" id="KW-0963">Cytoplasm</keyword>
<evidence type="ECO:0000256" key="3">
    <source>
        <dbReference type="ARBA" id="ARBA00022691"/>
    </source>
</evidence>
<keyword evidence="7" id="KW-1185">Reference proteome</keyword>
<dbReference type="OrthoDB" id="9806643at2"/>
<dbReference type="GO" id="GO:0005737">
    <property type="term" value="C:cytoplasm"/>
    <property type="evidence" value="ECO:0007669"/>
    <property type="project" value="UniProtKB-SubCell"/>
</dbReference>
<keyword evidence="2 5" id="KW-0808">Transferase</keyword>
<feature type="binding site" evidence="5">
    <location>
        <position position="104"/>
    </location>
    <ligand>
        <name>S-adenosyl-L-methionine</name>
        <dbReference type="ChEBI" id="CHEBI:59789"/>
    </ligand>
</feature>
<keyword evidence="3 5" id="KW-0949">S-adenosyl-L-methionine</keyword>
<accession>A0A2T5HTM6</accession>
<dbReference type="Proteomes" id="UP000244077">
    <property type="component" value="Unassembled WGS sequence"/>
</dbReference>
<dbReference type="EMBL" id="QAOH01000003">
    <property type="protein sequence ID" value="PTQ74945.1"/>
    <property type="molecule type" value="Genomic_DNA"/>
</dbReference>
<evidence type="ECO:0000256" key="2">
    <source>
        <dbReference type="ARBA" id="ARBA00022679"/>
    </source>
</evidence>
<feature type="binding site" evidence="5">
    <location>
        <begin position="123"/>
        <end position="128"/>
    </location>
    <ligand>
        <name>S-adenosyl-L-methionine</name>
        <dbReference type="ChEBI" id="CHEBI:59789"/>
    </ligand>
</feature>
<comment type="caution">
    <text evidence="5">Lacks conserved residue(s) required for the propagation of feature annotation.</text>
</comment>
<comment type="subcellular location">
    <subcellularLocation>
        <location evidence="5">Cytoplasm</location>
    </subcellularLocation>
</comment>
<dbReference type="HAMAP" id="MF_00658">
    <property type="entry name" value="23SrRNA_methyltr_H"/>
    <property type="match status" value="1"/>
</dbReference>
<evidence type="ECO:0000313" key="6">
    <source>
        <dbReference type="EMBL" id="PTQ74945.1"/>
    </source>
</evidence>
<dbReference type="InterPro" id="IPR003742">
    <property type="entry name" value="RlmH-like"/>
</dbReference>
<evidence type="ECO:0000256" key="1">
    <source>
        <dbReference type="ARBA" id="ARBA00022603"/>
    </source>
</evidence>
<comment type="caution">
    <text evidence="6">The sequence shown here is derived from an EMBL/GenBank/DDBJ whole genome shotgun (WGS) entry which is preliminary data.</text>
</comment>
<keyword evidence="1 5" id="KW-0489">Methyltransferase</keyword>
<comment type="subunit">
    <text evidence="5">Homodimer.</text>
</comment>
<dbReference type="EC" id="2.1.1.177" evidence="5"/>
<dbReference type="PIRSF" id="PIRSF004505">
    <property type="entry name" value="MT_bac"/>
    <property type="match status" value="1"/>
</dbReference>
<comment type="catalytic activity">
    <reaction evidence="5">
        <text>pseudouridine(1915) in 23S rRNA + S-adenosyl-L-methionine = N(3)-methylpseudouridine(1915) in 23S rRNA + S-adenosyl-L-homocysteine + H(+)</text>
        <dbReference type="Rhea" id="RHEA:42752"/>
        <dbReference type="Rhea" id="RHEA-COMP:10221"/>
        <dbReference type="Rhea" id="RHEA-COMP:10222"/>
        <dbReference type="ChEBI" id="CHEBI:15378"/>
        <dbReference type="ChEBI" id="CHEBI:57856"/>
        <dbReference type="ChEBI" id="CHEBI:59789"/>
        <dbReference type="ChEBI" id="CHEBI:65314"/>
        <dbReference type="ChEBI" id="CHEBI:74486"/>
        <dbReference type="EC" id="2.1.1.177"/>
    </reaction>
</comment>
<evidence type="ECO:0000256" key="4">
    <source>
        <dbReference type="ARBA" id="ARBA00038303"/>
    </source>
</evidence>
<dbReference type="PANTHER" id="PTHR33603">
    <property type="entry name" value="METHYLTRANSFERASE"/>
    <property type="match status" value="1"/>
</dbReference>
<evidence type="ECO:0000256" key="5">
    <source>
        <dbReference type="HAMAP-Rule" id="MF_00658"/>
    </source>
</evidence>
<evidence type="ECO:0000313" key="7">
    <source>
        <dbReference type="Proteomes" id="UP000244077"/>
    </source>
</evidence>
<dbReference type="NCBIfam" id="NF000988">
    <property type="entry name" value="PRK00103.2-2"/>
    <property type="match status" value="1"/>
</dbReference>
<dbReference type="Gene3D" id="3.40.1280.10">
    <property type="match status" value="1"/>
</dbReference>
<dbReference type="InterPro" id="IPR029026">
    <property type="entry name" value="tRNA_m1G_MTases_N"/>
</dbReference>
<dbReference type="InterPro" id="IPR029028">
    <property type="entry name" value="Alpha/beta_knot_MTases"/>
</dbReference>
<dbReference type="NCBIfam" id="NF000989">
    <property type="entry name" value="PRK00103.2-3"/>
    <property type="match status" value="1"/>
</dbReference>